<comment type="caution">
    <text evidence="2">The sequence shown here is derived from an EMBL/GenBank/DDBJ whole genome shotgun (WGS) entry which is preliminary data.</text>
</comment>
<proteinExistence type="predicted"/>
<gene>
    <name evidence="2" type="ORF">ABN253_00285</name>
</gene>
<dbReference type="EMBL" id="JBEEWF010000001">
    <property type="protein sequence ID" value="MEQ5346609.1"/>
    <property type="molecule type" value="Genomic_DNA"/>
</dbReference>
<accession>A0ABV1L4I8</accession>
<sequence>MSDKDENCLTFVLKWSFIIILFTTVFLLGFSFIYYSQISLDSKISSFFSFLSSLGILATIGVYWRQKKDSENSEKKRQKEISISYLNIFTKYSDELKTIVSQLVKLHKLLDENNNSFVEYIGGHDIHAFILKDVNGKELGNARMFKFDSSSLSYIYSNSASVNINISEKYQFLYKRSIKINTYIENLILKIHYDNSKENILNYFSTLRLSKSIDKIDLCVKDFKDYCKSL</sequence>
<organism evidence="2 3">
    <name type="scientific">Proteus genomosp. 6</name>
    <dbReference type="NCBI Taxonomy" id="1311820"/>
    <lineage>
        <taxon>Bacteria</taxon>
        <taxon>Pseudomonadati</taxon>
        <taxon>Pseudomonadota</taxon>
        <taxon>Gammaproteobacteria</taxon>
        <taxon>Enterobacterales</taxon>
        <taxon>Morganellaceae</taxon>
        <taxon>Proteus</taxon>
    </lineage>
</organism>
<keyword evidence="1" id="KW-1133">Transmembrane helix</keyword>
<keyword evidence="1" id="KW-0472">Membrane</keyword>
<evidence type="ECO:0000313" key="2">
    <source>
        <dbReference type="EMBL" id="MEQ5346609.1"/>
    </source>
</evidence>
<reference evidence="2 3" key="1">
    <citation type="submission" date="2024-04" db="EMBL/GenBank/DDBJ databases">
        <title>Role of Flies in the Dissemination of Carbapenem-Resistant Enterobacteriaceae (CRE): An Epidemiological and Genomic Study in China.</title>
        <authorList>
            <person name="Kaichao C."/>
            <person name="Zhang R."/>
            <person name="Chen S."/>
        </authorList>
    </citation>
    <scope>NUCLEOTIDE SEQUENCE [LARGE SCALE GENOMIC DNA]</scope>
    <source>
        <strain evidence="3">fly-1011</strain>
    </source>
</reference>
<evidence type="ECO:0000313" key="3">
    <source>
        <dbReference type="Proteomes" id="UP001436462"/>
    </source>
</evidence>
<evidence type="ECO:0000256" key="1">
    <source>
        <dbReference type="SAM" id="Phobius"/>
    </source>
</evidence>
<feature type="transmembrane region" description="Helical" evidence="1">
    <location>
        <begin position="47"/>
        <end position="64"/>
    </location>
</feature>
<keyword evidence="3" id="KW-1185">Reference proteome</keyword>
<evidence type="ECO:0008006" key="4">
    <source>
        <dbReference type="Google" id="ProtNLM"/>
    </source>
</evidence>
<dbReference type="Proteomes" id="UP001436462">
    <property type="component" value="Unassembled WGS sequence"/>
</dbReference>
<dbReference type="RefSeq" id="WP_349419612.1">
    <property type="nucleotide sequence ID" value="NZ_JBEEWF010000001.1"/>
</dbReference>
<protein>
    <recommendedName>
        <fullName evidence="4">Phage protein</fullName>
    </recommendedName>
</protein>
<feature type="transmembrane region" description="Helical" evidence="1">
    <location>
        <begin position="12"/>
        <end position="35"/>
    </location>
</feature>
<name>A0ABV1L4I8_9GAMM</name>
<keyword evidence="1" id="KW-0812">Transmembrane</keyword>